<keyword evidence="3" id="KW-1015">Disulfide bond</keyword>
<dbReference type="EMBL" id="CAEZTA010000093">
    <property type="protein sequence ID" value="CAB4557889.1"/>
    <property type="molecule type" value="Genomic_DNA"/>
</dbReference>
<dbReference type="PROSITE" id="PS51352">
    <property type="entry name" value="THIOREDOXIN_2"/>
    <property type="match status" value="1"/>
</dbReference>
<dbReference type="AlphaFoldDB" id="A0A6J6D576"/>
<accession>A0A6J6D576</accession>
<protein>
    <submittedName>
        <fullName evidence="6">Unannotated protein</fullName>
    </submittedName>
</protein>
<dbReference type="GO" id="GO:0016209">
    <property type="term" value="F:antioxidant activity"/>
    <property type="evidence" value="ECO:0007669"/>
    <property type="project" value="InterPro"/>
</dbReference>
<dbReference type="Pfam" id="PF00578">
    <property type="entry name" value="AhpC-TSA"/>
    <property type="match status" value="1"/>
</dbReference>
<dbReference type="GO" id="GO:0030313">
    <property type="term" value="C:cell envelope"/>
    <property type="evidence" value="ECO:0007669"/>
    <property type="project" value="UniProtKB-SubCell"/>
</dbReference>
<evidence type="ECO:0000256" key="2">
    <source>
        <dbReference type="ARBA" id="ARBA00022748"/>
    </source>
</evidence>
<proteinExistence type="predicted"/>
<dbReference type="InterPro" id="IPR013766">
    <property type="entry name" value="Thioredoxin_domain"/>
</dbReference>
<comment type="subcellular location">
    <subcellularLocation>
        <location evidence="1">Cell envelope</location>
    </subcellularLocation>
</comment>
<name>A0A6J6D576_9ZZZZ</name>
<dbReference type="PROSITE" id="PS51257">
    <property type="entry name" value="PROKAR_LIPOPROTEIN"/>
    <property type="match status" value="1"/>
</dbReference>
<evidence type="ECO:0000256" key="4">
    <source>
        <dbReference type="ARBA" id="ARBA00023284"/>
    </source>
</evidence>
<dbReference type="GO" id="GO:0017004">
    <property type="term" value="P:cytochrome complex assembly"/>
    <property type="evidence" value="ECO:0007669"/>
    <property type="project" value="UniProtKB-KW"/>
</dbReference>
<feature type="domain" description="Thioredoxin" evidence="5">
    <location>
        <begin position="35"/>
        <end position="173"/>
    </location>
</feature>
<dbReference type="InterPro" id="IPR017937">
    <property type="entry name" value="Thioredoxin_CS"/>
</dbReference>
<evidence type="ECO:0000313" key="6">
    <source>
        <dbReference type="EMBL" id="CAB4557889.1"/>
    </source>
</evidence>
<dbReference type="CDD" id="cd02966">
    <property type="entry name" value="TlpA_like_family"/>
    <property type="match status" value="1"/>
</dbReference>
<evidence type="ECO:0000259" key="5">
    <source>
        <dbReference type="PROSITE" id="PS51352"/>
    </source>
</evidence>
<dbReference type="PANTHER" id="PTHR42852:SF6">
    <property type="entry name" value="THIOL:DISULFIDE INTERCHANGE PROTEIN DSBE"/>
    <property type="match status" value="1"/>
</dbReference>
<reference evidence="6" key="1">
    <citation type="submission" date="2020-05" db="EMBL/GenBank/DDBJ databases">
        <authorList>
            <person name="Chiriac C."/>
            <person name="Salcher M."/>
            <person name="Ghai R."/>
            <person name="Kavagutti S V."/>
        </authorList>
    </citation>
    <scope>NUCLEOTIDE SEQUENCE</scope>
</reference>
<dbReference type="PROSITE" id="PS00194">
    <property type="entry name" value="THIOREDOXIN_1"/>
    <property type="match status" value="1"/>
</dbReference>
<dbReference type="GO" id="GO:0016491">
    <property type="term" value="F:oxidoreductase activity"/>
    <property type="evidence" value="ECO:0007669"/>
    <property type="project" value="InterPro"/>
</dbReference>
<keyword evidence="2" id="KW-0201">Cytochrome c-type biogenesis</keyword>
<evidence type="ECO:0000256" key="3">
    <source>
        <dbReference type="ARBA" id="ARBA00023157"/>
    </source>
</evidence>
<dbReference type="SUPFAM" id="SSF52833">
    <property type="entry name" value="Thioredoxin-like"/>
    <property type="match status" value="1"/>
</dbReference>
<keyword evidence="4" id="KW-0676">Redox-active center</keyword>
<dbReference type="InterPro" id="IPR050553">
    <property type="entry name" value="Thioredoxin_ResA/DsbE_sf"/>
</dbReference>
<dbReference type="InterPro" id="IPR036249">
    <property type="entry name" value="Thioredoxin-like_sf"/>
</dbReference>
<sequence>MKRALIVIASLILAGCSVSEPVAIKGEVISCGSVTSEKAIIEGISVECVDGSAGALIESLRGPMVLNVWGSWCTSCLAEMPEFVSFYGKAKGKVQLVGVAVEESSPENSKRFIEKHGMTWPNFYDRENKTRSYFGMGVPVTWFIDKSGKVTFKKIGVVKSEQELIDLTAKHLGVKI</sequence>
<evidence type="ECO:0000256" key="1">
    <source>
        <dbReference type="ARBA" id="ARBA00004196"/>
    </source>
</evidence>
<organism evidence="6">
    <name type="scientific">freshwater metagenome</name>
    <dbReference type="NCBI Taxonomy" id="449393"/>
    <lineage>
        <taxon>unclassified sequences</taxon>
        <taxon>metagenomes</taxon>
        <taxon>ecological metagenomes</taxon>
    </lineage>
</organism>
<gene>
    <name evidence="6" type="ORF">UFOPK1541_00681</name>
</gene>
<dbReference type="InterPro" id="IPR000866">
    <property type="entry name" value="AhpC/TSA"/>
</dbReference>
<dbReference type="Gene3D" id="3.40.30.10">
    <property type="entry name" value="Glutaredoxin"/>
    <property type="match status" value="1"/>
</dbReference>
<dbReference type="PANTHER" id="PTHR42852">
    <property type="entry name" value="THIOL:DISULFIDE INTERCHANGE PROTEIN DSBE"/>
    <property type="match status" value="1"/>
</dbReference>